<evidence type="ECO:0008006" key="2">
    <source>
        <dbReference type="Google" id="ProtNLM"/>
    </source>
</evidence>
<organism evidence="1">
    <name type="scientific">Noctiluca scintillans</name>
    <name type="common">Sea sparkle</name>
    <name type="synonym">Red tide dinoflagellate</name>
    <dbReference type="NCBI Taxonomy" id="2966"/>
    <lineage>
        <taxon>Eukaryota</taxon>
        <taxon>Sar</taxon>
        <taxon>Alveolata</taxon>
        <taxon>Dinophyceae</taxon>
        <taxon>Noctilucales</taxon>
        <taxon>Noctilucaceae</taxon>
        <taxon>Noctiluca</taxon>
    </lineage>
</organism>
<dbReference type="Gene3D" id="3.40.50.300">
    <property type="entry name" value="P-loop containing nucleotide triphosphate hydrolases"/>
    <property type="match status" value="1"/>
</dbReference>
<dbReference type="AlphaFoldDB" id="A0A7S1F7G8"/>
<accession>A0A7S1F7G8</accession>
<sequence length="313" mass="34621">MAGAVQLATSGSHFERDVHHTDFFEPLNRPGSHLDSAYLANLDIWSGADVDDSVLSSFALLPTADISTLSSIAKPVVQMLGMKASGTNLFLELVKRNIDARVLDKLDLGYSLFWKHSPIDQITAGRPANQEHFKHVFAVAIVRNPFSILSHFFKGGPISKNMCGRMVVLDIGSVQAPCRLREKAPHWDGGKMYTVNATNAVALWNSYVRNYLDTLPHMGFKHTAVIRFEDLVIQPEVAMQQIAALAGVPLAASLDVPSAPTGPSKTTRAMAVRELAQKLYLSRFQPALRTEICRMLDSELMRRLQYDDCDSQI</sequence>
<evidence type="ECO:0000313" key="1">
    <source>
        <dbReference type="EMBL" id="CAD8849625.1"/>
    </source>
</evidence>
<dbReference type="EMBL" id="HBFQ01034021">
    <property type="protein sequence ID" value="CAD8849625.1"/>
    <property type="molecule type" value="Transcribed_RNA"/>
</dbReference>
<proteinExistence type="predicted"/>
<gene>
    <name evidence="1" type="ORF">NSCI0253_LOCUS23975</name>
</gene>
<protein>
    <recommendedName>
        <fullName evidence="2">Sulfotransferase domain-containing protein</fullName>
    </recommendedName>
</protein>
<dbReference type="SUPFAM" id="SSF52540">
    <property type="entry name" value="P-loop containing nucleoside triphosphate hydrolases"/>
    <property type="match status" value="1"/>
</dbReference>
<name>A0A7S1F7G8_NOCSC</name>
<reference evidence="1" key="1">
    <citation type="submission" date="2021-01" db="EMBL/GenBank/DDBJ databases">
        <authorList>
            <person name="Corre E."/>
            <person name="Pelletier E."/>
            <person name="Niang G."/>
            <person name="Scheremetjew M."/>
            <person name="Finn R."/>
            <person name="Kale V."/>
            <person name="Holt S."/>
            <person name="Cochrane G."/>
            <person name="Meng A."/>
            <person name="Brown T."/>
            <person name="Cohen L."/>
        </authorList>
    </citation>
    <scope>NUCLEOTIDE SEQUENCE</scope>
</reference>
<dbReference type="InterPro" id="IPR027417">
    <property type="entry name" value="P-loop_NTPase"/>
</dbReference>